<dbReference type="GO" id="GO:0015086">
    <property type="term" value="F:cadmium ion transmembrane transporter activity"/>
    <property type="evidence" value="ECO:0007669"/>
    <property type="project" value="TreeGrafter"/>
</dbReference>
<dbReference type="Proteomes" id="UP000233551">
    <property type="component" value="Unassembled WGS sequence"/>
</dbReference>
<keyword evidence="3 6" id="KW-0812">Transmembrane</keyword>
<accession>A0A2I0HFJ1</accession>
<dbReference type="PANTHER" id="PTHR11706:SF104">
    <property type="entry name" value="METAL TRANSPORTER NRAMP2"/>
    <property type="match status" value="1"/>
</dbReference>
<proteinExistence type="inferred from homology"/>
<dbReference type="AlphaFoldDB" id="A0A2I0HFJ1"/>
<protein>
    <submittedName>
        <fullName evidence="7">Uncharacterized protein</fullName>
    </submittedName>
</protein>
<evidence type="ECO:0000256" key="6">
    <source>
        <dbReference type="SAM" id="Phobius"/>
    </source>
</evidence>
<organism evidence="7 8">
    <name type="scientific">Punica granatum</name>
    <name type="common">Pomegranate</name>
    <dbReference type="NCBI Taxonomy" id="22663"/>
    <lineage>
        <taxon>Eukaryota</taxon>
        <taxon>Viridiplantae</taxon>
        <taxon>Streptophyta</taxon>
        <taxon>Embryophyta</taxon>
        <taxon>Tracheophyta</taxon>
        <taxon>Spermatophyta</taxon>
        <taxon>Magnoliopsida</taxon>
        <taxon>eudicotyledons</taxon>
        <taxon>Gunneridae</taxon>
        <taxon>Pentapetalae</taxon>
        <taxon>rosids</taxon>
        <taxon>malvids</taxon>
        <taxon>Myrtales</taxon>
        <taxon>Lythraceae</taxon>
        <taxon>Punica</taxon>
    </lineage>
</organism>
<evidence type="ECO:0000313" key="7">
    <source>
        <dbReference type="EMBL" id="PKI26160.1"/>
    </source>
</evidence>
<evidence type="ECO:0000256" key="5">
    <source>
        <dbReference type="ARBA" id="ARBA00023136"/>
    </source>
</evidence>
<comment type="similarity">
    <text evidence="2">Belongs to the NRAMP (TC 2.A.55) family.</text>
</comment>
<comment type="caution">
    <text evidence="7">The sequence shown here is derived from an EMBL/GenBank/DDBJ whole genome shotgun (WGS) entry which is preliminary data.</text>
</comment>
<comment type="subcellular location">
    <subcellularLocation>
        <location evidence="1">Membrane</location>
        <topology evidence="1">Multi-pass membrane protein</topology>
    </subcellularLocation>
</comment>
<evidence type="ECO:0000256" key="1">
    <source>
        <dbReference type="ARBA" id="ARBA00004141"/>
    </source>
</evidence>
<dbReference type="PANTHER" id="PTHR11706">
    <property type="entry name" value="SOLUTE CARRIER PROTEIN FAMILY 11 MEMBER"/>
    <property type="match status" value="1"/>
</dbReference>
<dbReference type="InterPro" id="IPR001046">
    <property type="entry name" value="NRAMP_fam"/>
</dbReference>
<name>A0A2I0HFJ1_PUNGR</name>
<dbReference type="GO" id="GO:0016020">
    <property type="term" value="C:membrane"/>
    <property type="evidence" value="ECO:0007669"/>
    <property type="project" value="UniProtKB-SubCell"/>
</dbReference>
<feature type="transmembrane region" description="Helical" evidence="6">
    <location>
        <begin position="69"/>
        <end position="87"/>
    </location>
</feature>
<keyword evidence="8" id="KW-1185">Reference proteome</keyword>
<keyword evidence="5 6" id="KW-0472">Membrane</keyword>
<dbReference type="EMBL" id="PGOL01036095">
    <property type="protein sequence ID" value="PKI26160.1"/>
    <property type="molecule type" value="Genomic_DNA"/>
</dbReference>
<dbReference type="STRING" id="22663.A0A2I0HFJ1"/>
<feature type="non-terminal residue" evidence="7">
    <location>
        <position position="91"/>
    </location>
</feature>
<sequence length="91" mass="10182">MEWIKLYATGLLIPRLSSKTIRQAVGVVGCVITPHNVFLHSALVQSREVDHQSKGRIQEALNYYNIDSSIALVVMFTINLLVTSVFAKGFY</sequence>
<keyword evidence="4 6" id="KW-1133">Transmembrane helix</keyword>
<reference evidence="7 8" key="1">
    <citation type="submission" date="2017-11" db="EMBL/GenBank/DDBJ databases">
        <title>De-novo sequencing of pomegranate (Punica granatum L.) genome.</title>
        <authorList>
            <person name="Akparov Z."/>
            <person name="Amiraslanov A."/>
            <person name="Hajiyeva S."/>
            <person name="Abbasov M."/>
            <person name="Kaur K."/>
            <person name="Hamwieh A."/>
            <person name="Solovyev V."/>
            <person name="Salamov A."/>
            <person name="Braich B."/>
            <person name="Kosarev P."/>
            <person name="Mahmoud A."/>
            <person name="Hajiyev E."/>
            <person name="Babayeva S."/>
            <person name="Izzatullayeva V."/>
            <person name="Mammadov A."/>
            <person name="Mammadov A."/>
            <person name="Sharifova S."/>
            <person name="Ojaghi J."/>
            <person name="Eynullazada K."/>
            <person name="Bayramov B."/>
            <person name="Abdulazimova A."/>
            <person name="Shahmuradov I."/>
        </authorList>
    </citation>
    <scope>NUCLEOTIDE SEQUENCE [LARGE SCALE GENOMIC DNA]</scope>
    <source>
        <strain evidence="8">cv. AG2017</strain>
        <tissue evidence="7">Leaf</tissue>
    </source>
</reference>
<dbReference type="GO" id="GO:0005384">
    <property type="term" value="F:manganese ion transmembrane transporter activity"/>
    <property type="evidence" value="ECO:0007669"/>
    <property type="project" value="TreeGrafter"/>
</dbReference>
<dbReference type="Pfam" id="PF01566">
    <property type="entry name" value="Nramp"/>
    <property type="match status" value="1"/>
</dbReference>
<gene>
    <name evidence="7" type="ORF">CRG98_049151</name>
</gene>
<evidence type="ECO:0000256" key="3">
    <source>
        <dbReference type="ARBA" id="ARBA00022692"/>
    </source>
</evidence>
<evidence type="ECO:0000256" key="4">
    <source>
        <dbReference type="ARBA" id="ARBA00022989"/>
    </source>
</evidence>
<evidence type="ECO:0000313" key="8">
    <source>
        <dbReference type="Proteomes" id="UP000233551"/>
    </source>
</evidence>
<evidence type="ECO:0000256" key="2">
    <source>
        <dbReference type="ARBA" id="ARBA00009965"/>
    </source>
</evidence>
<dbReference type="GO" id="GO:0034755">
    <property type="term" value="P:iron ion transmembrane transport"/>
    <property type="evidence" value="ECO:0007669"/>
    <property type="project" value="TreeGrafter"/>
</dbReference>
<dbReference type="GO" id="GO:0005802">
    <property type="term" value="C:trans-Golgi network"/>
    <property type="evidence" value="ECO:0007669"/>
    <property type="project" value="TreeGrafter"/>
</dbReference>